<reference evidence="2" key="1">
    <citation type="submission" date="2023-03" db="EMBL/GenBank/DDBJ databases">
        <title>Multiphase analysis and comparison of six strains from genera Psychromarinibacter, Lutimaribacter, and Maritimibacter, including a novel species: Psychromarinibacter sediminicola sp. nov.</title>
        <authorList>
            <person name="Wang Y.-H."/>
            <person name="Ye M.-Q."/>
            <person name="Du Z.-J."/>
        </authorList>
    </citation>
    <scope>NUCLEOTIDE SEQUENCE</scope>
    <source>
        <strain evidence="2">C21-152</strain>
    </source>
</reference>
<dbReference type="EMBL" id="JARGYC010000009">
    <property type="protein sequence ID" value="MDF0600140.1"/>
    <property type="molecule type" value="Genomic_DNA"/>
</dbReference>
<feature type="transmembrane region" description="Helical" evidence="1">
    <location>
        <begin position="20"/>
        <end position="38"/>
    </location>
</feature>
<accession>A0AAE3T7B1</accession>
<dbReference type="Proteomes" id="UP001220964">
    <property type="component" value="Unassembled WGS sequence"/>
</dbReference>
<evidence type="ECO:0000313" key="2">
    <source>
        <dbReference type="EMBL" id="MDF0600140.1"/>
    </source>
</evidence>
<keyword evidence="1" id="KW-0812">Transmembrane</keyword>
<keyword evidence="3" id="KW-1185">Reference proteome</keyword>
<proteinExistence type="predicted"/>
<protein>
    <submittedName>
        <fullName evidence="2">Pilus assembly protein</fullName>
    </submittedName>
</protein>
<name>A0AAE3T7B1_9RHOB</name>
<keyword evidence="1" id="KW-1133">Transmembrane helix</keyword>
<evidence type="ECO:0000256" key="1">
    <source>
        <dbReference type="SAM" id="Phobius"/>
    </source>
</evidence>
<organism evidence="2 3">
    <name type="scientific">Psychromarinibacter sediminicola</name>
    <dbReference type="NCBI Taxonomy" id="3033385"/>
    <lineage>
        <taxon>Bacteria</taxon>
        <taxon>Pseudomonadati</taxon>
        <taxon>Pseudomonadota</taxon>
        <taxon>Alphaproteobacteria</taxon>
        <taxon>Rhodobacterales</taxon>
        <taxon>Paracoccaceae</taxon>
        <taxon>Psychromarinibacter</taxon>
    </lineage>
</organism>
<dbReference type="AlphaFoldDB" id="A0AAE3T7B1"/>
<keyword evidence="1" id="KW-0472">Membrane</keyword>
<dbReference type="RefSeq" id="WP_275566282.1">
    <property type="nucleotide sequence ID" value="NZ_JARGYC010000009.1"/>
</dbReference>
<gene>
    <name evidence="2" type="ORF">P1J78_05300</name>
</gene>
<evidence type="ECO:0000313" key="3">
    <source>
        <dbReference type="Proteomes" id="UP001220964"/>
    </source>
</evidence>
<sequence length="178" mass="20226">MRFLRHRLRRFRRDERGGILIEFLVLFPLFIFVFTSTFEAGVMNVRHALLERAVDLAVRDLRLGRGSSAPTHDELRATICNYAGMMPKCDERLHIEMERIDSASWTFREGQIACIDTEEEGELTQNFTPGALNDFMLITVCGAFDVMTPASGLGLWLPKIGDSDHYPLIAMSAYVIEP</sequence>
<comment type="caution">
    <text evidence="2">The sequence shown here is derived from an EMBL/GenBank/DDBJ whole genome shotgun (WGS) entry which is preliminary data.</text>
</comment>